<dbReference type="GO" id="GO:0032259">
    <property type="term" value="P:methylation"/>
    <property type="evidence" value="ECO:0007669"/>
    <property type="project" value="UniProtKB-KW"/>
</dbReference>
<dbReference type="InterPro" id="IPR013123">
    <property type="entry name" value="SpoU_subst-bd"/>
</dbReference>
<dbReference type="CDD" id="cd18103">
    <property type="entry name" value="SpoU-like_RlmB"/>
    <property type="match status" value="1"/>
</dbReference>
<dbReference type="EC" id="2.1.1.185" evidence="4"/>
<evidence type="ECO:0000313" key="4">
    <source>
        <dbReference type="EMBL" id="SPD73742.1"/>
    </source>
</evidence>
<name>A0A445MWJ3_9BACT</name>
<dbReference type="SUPFAM" id="SSF55315">
    <property type="entry name" value="L30e-like"/>
    <property type="match status" value="1"/>
</dbReference>
<dbReference type="EMBL" id="OJIN01000104">
    <property type="protein sequence ID" value="SPD73742.1"/>
    <property type="molecule type" value="Genomic_DNA"/>
</dbReference>
<proteinExistence type="predicted"/>
<dbReference type="Gene3D" id="3.40.1280.10">
    <property type="match status" value="1"/>
</dbReference>
<dbReference type="GO" id="GO:0006396">
    <property type="term" value="P:RNA processing"/>
    <property type="evidence" value="ECO:0007669"/>
    <property type="project" value="InterPro"/>
</dbReference>
<dbReference type="NCBIfam" id="TIGR00186">
    <property type="entry name" value="rRNA_methyl_3"/>
    <property type="match status" value="1"/>
</dbReference>
<dbReference type="InterPro" id="IPR001537">
    <property type="entry name" value="SpoU_MeTrfase"/>
</dbReference>
<dbReference type="InterPro" id="IPR004441">
    <property type="entry name" value="rRNA_MeTrfase_TrmH"/>
</dbReference>
<keyword evidence="2 4" id="KW-0808">Transferase</keyword>
<dbReference type="Pfam" id="PF00588">
    <property type="entry name" value="SpoU_methylase"/>
    <property type="match status" value="1"/>
</dbReference>
<accession>A0A445MWJ3</accession>
<dbReference type="SMART" id="SM00967">
    <property type="entry name" value="SpoU_sub_bind"/>
    <property type="match status" value="1"/>
</dbReference>
<gene>
    <name evidence="4" type="primary">rlmB</name>
    <name evidence="4" type="ORF">PITCH_A1920081</name>
</gene>
<keyword evidence="1 4" id="KW-0489">Methyltransferase</keyword>
<evidence type="ECO:0000259" key="3">
    <source>
        <dbReference type="SMART" id="SM00967"/>
    </source>
</evidence>
<dbReference type="PANTHER" id="PTHR46429">
    <property type="entry name" value="23S RRNA (GUANOSINE-2'-O-)-METHYLTRANSFERASE RLMB"/>
    <property type="match status" value="1"/>
</dbReference>
<dbReference type="GO" id="GO:0005829">
    <property type="term" value="C:cytosol"/>
    <property type="evidence" value="ECO:0007669"/>
    <property type="project" value="TreeGrafter"/>
</dbReference>
<dbReference type="Pfam" id="PF08032">
    <property type="entry name" value="SpoU_sub_bind"/>
    <property type="match status" value="1"/>
</dbReference>
<dbReference type="PANTHER" id="PTHR46429:SF1">
    <property type="entry name" value="23S RRNA (GUANOSINE-2'-O-)-METHYLTRANSFERASE RLMB"/>
    <property type="match status" value="1"/>
</dbReference>
<evidence type="ECO:0000256" key="2">
    <source>
        <dbReference type="ARBA" id="ARBA00022679"/>
    </source>
</evidence>
<dbReference type="Gene3D" id="3.30.1330.30">
    <property type="match status" value="1"/>
</dbReference>
<reference evidence="4" key="1">
    <citation type="submission" date="2018-01" db="EMBL/GenBank/DDBJ databases">
        <authorList>
            <person name="Regsiter A."/>
            <person name="William W."/>
        </authorList>
    </citation>
    <scope>NUCLEOTIDE SEQUENCE</scope>
    <source>
        <strain evidence="4">TRIP AH-1</strain>
    </source>
</reference>
<dbReference type="InterPro" id="IPR029028">
    <property type="entry name" value="Alpha/beta_knot_MTases"/>
</dbReference>
<protein>
    <submittedName>
        <fullName evidence="4">23S rRNA (Guanosine-2'-O-)-methyltransferase RlmB</fullName>
        <ecNumber evidence="4">2.1.1.185</ecNumber>
    </submittedName>
</protein>
<dbReference type="SUPFAM" id="SSF75217">
    <property type="entry name" value="alpha/beta knot"/>
    <property type="match status" value="1"/>
</dbReference>
<dbReference type="AlphaFoldDB" id="A0A445MWJ3"/>
<sequence>MELTESGNFIPGFHSVRDSLAHGKARIKEIWIAEGKAPDRVREILDLADQRRIPVLTKDRSFLSRLMPNTSHQGIVALVEKFSYSHLDRLIDISPDQKTLLIALDHITDEGNLGAIIRTAAFFGVHGLIIPKDRSALVSANVLKRSSGAHVHLPIARVVNLGASLDLLKKKGCWIVGASGEGKESLYEFDWKRDVVLVLGNEQKGLSPSVRKRCDIEVRIPGSGRVESLNVAVASGVILSEIIRQR</sequence>
<organism evidence="4">
    <name type="scientific">uncultured Desulfobacterium sp</name>
    <dbReference type="NCBI Taxonomy" id="201089"/>
    <lineage>
        <taxon>Bacteria</taxon>
        <taxon>Pseudomonadati</taxon>
        <taxon>Thermodesulfobacteriota</taxon>
        <taxon>Desulfobacteria</taxon>
        <taxon>Desulfobacterales</taxon>
        <taxon>Desulfobacteriaceae</taxon>
        <taxon>Desulfobacterium</taxon>
        <taxon>environmental samples</taxon>
    </lineage>
</organism>
<dbReference type="InterPro" id="IPR029026">
    <property type="entry name" value="tRNA_m1G_MTases_N"/>
</dbReference>
<dbReference type="InterPro" id="IPR029064">
    <property type="entry name" value="Ribosomal_eL30-like_sf"/>
</dbReference>
<dbReference type="GO" id="GO:0003723">
    <property type="term" value="F:RNA binding"/>
    <property type="evidence" value="ECO:0007669"/>
    <property type="project" value="InterPro"/>
</dbReference>
<feature type="domain" description="RNA 2-O ribose methyltransferase substrate binding" evidence="3">
    <location>
        <begin position="9"/>
        <end position="85"/>
    </location>
</feature>
<dbReference type="GO" id="GO:0008173">
    <property type="term" value="F:RNA methyltransferase activity"/>
    <property type="evidence" value="ECO:0007669"/>
    <property type="project" value="InterPro"/>
</dbReference>
<evidence type="ECO:0000256" key="1">
    <source>
        <dbReference type="ARBA" id="ARBA00022603"/>
    </source>
</evidence>